<evidence type="ECO:0000256" key="2">
    <source>
        <dbReference type="PROSITE-ProRule" id="PRU00169"/>
    </source>
</evidence>
<evidence type="ECO:0000313" key="4">
    <source>
        <dbReference type="EMBL" id="TMM51153.1"/>
    </source>
</evidence>
<sequence>MRILAVDDDPLILDLLRESLTVNGYCDLTCTASAEEAHTAMEQATEPFDCFLLDIVLPETDGIALCADIRAMDAYKMTPIIMITASRQPDMMERAFAAGATDFVTKPLDGLELGTRVNIASMLNDSMMRERESRHTLAELTRLTRISFEERFVMADVPGLSDYLMLENHLLRFSSGCYAMTLFAVEVEGAKAIFRTASAPTFRARMEAAARAVAGQLDPGATRIAYAGRGVFVGVAHGRGRMDLQKMQDDAQASLDQGWDSRSLGSDAAPDLTVRAISTQRVWAAASACDALQSFLARMDLNTAADPQDEEALFAALERKLARRA</sequence>
<dbReference type="Pfam" id="PF00072">
    <property type="entry name" value="Response_reg"/>
    <property type="match status" value="1"/>
</dbReference>
<dbReference type="PROSITE" id="PS50110">
    <property type="entry name" value="RESPONSE_REGULATORY"/>
    <property type="match status" value="1"/>
</dbReference>
<evidence type="ECO:0000256" key="1">
    <source>
        <dbReference type="ARBA" id="ARBA00022553"/>
    </source>
</evidence>
<dbReference type="SUPFAM" id="SSF52172">
    <property type="entry name" value="CheY-like"/>
    <property type="match status" value="1"/>
</dbReference>
<gene>
    <name evidence="4" type="ORF">FDT80_14905</name>
</gene>
<dbReference type="InterPro" id="IPR011006">
    <property type="entry name" value="CheY-like_superfamily"/>
</dbReference>
<keyword evidence="1 2" id="KW-0597">Phosphoprotein</keyword>
<comment type="caution">
    <text evidence="4">The sequence shown here is derived from an EMBL/GenBank/DDBJ whole genome shotgun (WGS) entry which is preliminary data.</text>
</comment>
<dbReference type="InterPro" id="IPR050595">
    <property type="entry name" value="Bact_response_regulator"/>
</dbReference>
<evidence type="ECO:0000259" key="3">
    <source>
        <dbReference type="PROSITE" id="PS50110"/>
    </source>
</evidence>
<keyword evidence="5" id="KW-1185">Reference proteome</keyword>
<proteinExistence type="predicted"/>
<dbReference type="InterPro" id="IPR001789">
    <property type="entry name" value="Sig_transdc_resp-reg_receiver"/>
</dbReference>
<evidence type="ECO:0000313" key="5">
    <source>
        <dbReference type="Proteomes" id="UP000309550"/>
    </source>
</evidence>
<reference evidence="4 5" key="1">
    <citation type="submission" date="2019-05" db="EMBL/GenBank/DDBJ databases">
        <title>Sulfitobacter sabulilitoris sp. nov., isolated from a marine sand.</title>
        <authorList>
            <person name="Yoon J.-H."/>
        </authorList>
    </citation>
    <scope>NUCLEOTIDE SEQUENCE [LARGE SCALE GENOMIC DNA]</scope>
    <source>
        <strain evidence="4 5">HSMS-29</strain>
    </source>
</reference>
<name>A0A5S3PBV8_9RHOB</name>
<dbReference type="OrthoDB" id="7326651at2"/>
<dbReference type="Proteomes" id="UP000309550">
    <property type="component" value="Unassembled WGS sequence"/>
</dbReference>
<dbReference type="GO" id="GO:0000160">
    <property type="term" value="P:phosphorelay signal transduction system"/>
    <property type="evidence" value="ECO:0007669"/>
    <property type="project" value="InterPro"/>
</dbReference>
<dbReference type="PANTHER" id="PTHR44591">
    <property type="entry name" value="STRESS RESPONSE REGULATOR PROTEIN 1"/>
    <property type="match status" value="1"/>
</dbReference>
<feature type="domain" description="Response regulatory" evidence="3">
    <location>
        <begin position="2"/>
        <end position="121"/>
    </location>
</feature>
<dbReference type="RefSeq" id="WP_138663112.1">
    <property type="nucleotide sequence ID" value="NZ_VANS01000004.1"/>
</dbReference>
<dbReference type="AlphaFoldDB" id="A0A5S3PBV8"/>
<dbReference type="EMBL" id="VANS01000004">
    <property type="protein sequence ID" value="TMM51153.1"/>
    <property type="molecule type" value="Genomic_DNA"/>
</dbReference>
<organism evidence="4 5">
    <name type="scientific">Sulfitobacter sabulilitoris</name>
    <dbReference type="NCBI Taxonomy" id="2562655"/>
    <lineage>
        <taxon>Bacteria</taxon>
        <taxon>Pseudomonadati</taxon>
        <taxon>Pseudomonadota</taxon>
        <taxon>Alphaproteobacteria</taxon>
        <taxon>Rhodobacterales</taxon>
        <taxon>Roseobacteraceae</taxon>
        <taxon>Sulfitobacter</taxon>
    </lineage>
</organism>
<protein>
    <submittedName>
        <fullName evidence="4">Response regulator</fullName>
    </submittedName>
</protein>
<dbReference type="PANTHER" id="PTHR44591:SF3">
    <property type="entry name" value="RESPONSE REGULATORY DOMAIN-CONTAINING PROTEIN"/>
    <property type="match status" value="1"/>
</dbReference>
<accession>A0A5S3PBV8</accession>
<dbReference type="SMART" id="SM00448">
    <property type="entry name" value="REC"/>
    <property type="match status" value="1"/>
</dbReference>
<dbReference type="Gene3D" id="3.40.50.2300">
    <property type="match status" value="1"/>
</dbReference>
<feature type="modified residue" description="4-aspartylphosphate" evidence="2">
    <location>
        <position position="54"/>
    </location>
</feature>